<organism evidence="5 6">
    <name type="scientific">Photobacterium lipolyticum</name>
    <dbReference type="NCBI Taxonomy" id="266810"/>
    <lineage>
        <taxon>Bacteria</taxon>
        <taxon>Pseudomonadati</taxon>
        <taxon>Pseudomonadota</taxon>
        <taxon>Gammaproteobacteria</taxon>
        <taxon>Vibrionales</taxon>
        <taxon>Vibrionaceae</taxon>
        <taxon>Photobacterium</taxon>
    </lineage>
</organism>
<dbReference type="EMBL" id="PYMC01000003">
    <property type="protein sequence ID" value="PSW05982.1"/>
    <property type="molecule type" value="Genomic_DNA"/>
</dbReference>
<dbReference type="PANTHER" id="PTHR10799">
    <property type="entry name" value="SNF2/RAD54 HELICASE FAMILY"/>
    <property type="match status" value="1"/>
</dbReference>
<feature type="domain" description="Helicase C-terminal" evidence="4">
    <location>
        <begin position="866"/>
        <end position="1023"/>
    </location>
</feature>
<accession>A0A2T3N0Z5</accession>
<dbReference type="GO" id="GO:0005524">
    <property type="term" value="F:ATP binding"/>
    <property type="evidence" value="ECO:0007669"/>
    <property type="project" value="InterPro"/>
</dbReference>
<evidence type="ECO:0000313" key="5">
    <source>
        <dbReference type="EMBL" id="PSW05982.1"/>
    </source>
</evidence>
<dbReference type="Gene3D" id="3.40.50.300">
    <property type="entry name" value="P-loop containing nucleotide triphosphate hydrolases"/>
    <property type="match status" value="1"/>
</dbReference>
<dbReference type="InterPro" id="IPR027417">
    <property type="entry name" value="P-loop_NTPase"/>
</dbReference>
<dbReference type="CDD" id="cd18793">
    <property type="entry name" value="SF2_C_SNF"/>
    <property type="match status" value="1"/>
</dbReference>
<proteinExistence type="predicted"/>
<keyword evidence="1" id="KW-0378">Hydrolase</keyword>
<keyword evidence="2 5" id="KW-0547">Nucleotide-binding</keyword>
<dbReference type="Pfam" id="PF00271">
    <property type="entry name" value="Helicase_C"/>
    <property type="match status" value="1"/>
</dbReference>
<evidence type="ECO:0000256" key="2">
    <source>
        <dbReference type="ARBA" id="ARBA00022806"/>
    </source>
</evidence>
<gene>
    <name evidence="5" type="ORF">C9I89_05525</name>
</gene>
<dbReference type="FunFam" id="3.40.50.300:FF:000533">
    <property type="entry name" value="Helicase, Snf2 family"/>
    <property type="match status" value="1"/>
</dbReference>
<dbReference type="Gene3D" id="3.40.50.10810">
    <property type="entry name" value="Tandem AAA-ATPase domain"/>
    <property type="match status" value="1"/>
</dbReference>
<dbReference type="PROSITE" id="PS51194">
    <property type="entry name" value="HELICASE_CTER"/>
    <property type="match status" value="1"/>
</dbReference>
<dbReference type="AlphaFoldDB" id="A0A2T3N0Z5"/>
<dbReference type="InterPro" id="IPR038718">
    <property type="entry name" value="SNF2-like_sf"/>
</dbReference>
<dbReference type="SUPFAM" id="SSF52540">
    <property type="entry name" value="P-loop containing nucleoside triphosphate hydrolases"/>
    <property type="match status" value="2"/>
</dbReference>
<dbReference type="PROSITE" id="PS51192">
    <property type="entry name" value="HELICASE_ATP_BIND_1"/>
    <property type="match status" value="1"/>
</dbReference>
<name>A0A2T3N0Z5_9GAMM</name>
<keyword evidence="2 5" id="KW-0347">Helicase</keyword>
<comment type="caution">
    <text evidence="5">The sequence shown here is derived from an EMBL/GenBank/DDBJ whole genome shotgun (WGS) entry which is preliminary data.</text>
</comment>
<protein>
    <submittedName>
        <fullName evidence="5">ATP-dependent helicase</fullName>
    </submittedName>
</protein>
<dbReference type="CDD" id="cd18012">
    <property type="entry name" value="DEXQc_arch_SWI2_SNF2"/>
    <property type="match status" value="1"/>
</dbReference>
<dbReference type="InterPro" id="IPR049730">
    <property type="entry name" value="SNF2/RAD54-like_C"/>
</dbReference>
<dbReference type="GO" id="GO:0016787">
    <property type="term" value="F:hydrolase activity"/>
    <property type="evidence" value="ECO:0007669"/>
    <property type="project" value="UniProtKB-KW"/>
</dbReference>
<dbReference type="InterPro" id="IPR000330">
    <property type="entry name" value="SNF2_N"/>
</dbReference>
<evidence type="ECO:0000256" key="1">
    <source>
        <dbReference type="ARBA" id="ARBA00022801"/>
    </source>
</evidence>
<keyword evidence="2 5" id="KW-0067">ATP-binding</keyword>
<dbReference type="OrthoDB" id="9760715at2"/>
<dbReference type="SMART" id="SM00487">
    <property type="entry name" value="DEXDc"/>
    <property type="match status" value="1"/>
</dbReference>
<dbReference type="SMART" id="SM00490">
    <property type="entry name" value="HELICc"/>
    <property type="match status" value="1"/>
</dbReference>
<reference evidence="5 6" key="1">
    <citation type="submission" date="2018-03" db="EMBL/GenBank/DDBJ databases">
        <title>Whole genome sequencing of Histamine producing bacteria.</title>
        <authorList>
            <person name="Butler K."/>
        </authorList>
    </citation>
    <scope>NUCLEOTIDE SEQUENCE [LARGE SCALE GENOMIC DNA]</scope>
    <source>
        <strain evidence="5 6">DSM 16190</strain>
    </source>
</reference>
<feature type="domain" description="Helicase ATP-binding" evidence="3">
    <location>
        <begin position="577"/>
        <end position="739"/>
    </location>
</feature>
<dbReference type="InterPro" id="IPR001650">
    <property type="entry name" value="Helicase_C-like"/>
</dbReference>
<dbReference type="Pfam" id="PF12419">
    <property type="entry name" value="DUF3670"/>
    <property type="match status" value="1"/>
</dbReference>
<dbReference type="Proteomes" id="UP000240904">
    <property type="component" value="Unassembled WGS sequence"/>
</dbReference>
<keyword evidence="6" id="KW-1185">Reference proteome</keyword>
<dbReference type="InterPro" id="IPR014001">
    <property type="entry name" value="Helicase_ATP-bd"/>
</dbReference>
<dbReference type="InterPro" id="IPR022138">
    <property type="entry name" value="DUF3670"/>
</dbReference>
<sequence length="1040" mass="118746">MKIIHGFWSPSADEDFIQTGQFCIWVETEHETCQSGGDIHPRHLQGTALNEFLQTELKFTQAPKSSLSDSHSHPFIHPFIDQSILLPSGSSDQRDVTPLASPELRSGLVDNDTAQECFLKAWRVECLPLDLPLQAINQIHFLSCYQASDVRLGSDFLFWYYFSQSIKQVIYKDQYIPGLLQSKAVEGANSKIYRNWQIVSAGYEALLEHAIKQMPLVCSQGFEPQSLLRHFAEVTINDVLDCANVKTPQSTQKKFANTVLEGFFMPNHLLGSGNVLQDEFEKWYAWQQEVRELTKNDGIQLCFRLQEAETEESGNWSIHFIAASRQNPSFKQDLSAYWALSAKEKSDLEAVMGDDFEHQLLLSLGAAARIYPKLWQGMATRQPEGVQLTLDEAFEFLKESAWVLEDAGFKVMVPAWWTPKGRQRAKIRLRTGKGKSSSSYSTTSSKGLLSLDNLVDYRYELAIGDQPLTPNEWDQLLAAQTPLIQFRGQWMELEPEKMQHMLEFWQQHGSDSSQVSMPELLKKLAEEDEIFELDPSDSLAAMLDKLVNDAELEPIDNPERLNAELRDYQKRGVSWLRYLEQLGLNGCLADDMGLGKTIQVIANLVLAGNEKSGPTLLIAPTSVMGNWQKEVEKFAPHLKTAIHHGTKRIKDADEFEDMCFEQDMVITSYSLVRKDIKLLEMVDWHRIVLDEAQNIKNPKSAQTKAIFKLNANSRLALTGTPVENRLMDLWSIFNFLNPGYLGTQAQFRKAYELPIQQANNATQSLLLKKLIEPFILRRMKTDKNIIKDLPDKIENKQYCNLSKEQAALYEVVVNDVAEQLEEKEGIERQGLMLSTLMKLKQICNHPMQFLQDGSEFSPERSHKLERIGEMIEEAQSEGDSVLIFTQFTEIGEQLVRYLEREKRVNCYYLHGGVSRKKRETMISEFQDPTTEPSVFVLSLKAGGVGITLTRANHVFHFDRWWNPAVEDQATDRAFRIGQKKNVFVHKFITMGTLEERIDEMIEDKKQIADSIVGNDESWLAKLDNEAFKSLIALNKQSIME</sequence>
<evidence type="ECO:0000259" key="4">
    <source>
        <dbReference type="PROSITE" id="PS51194"/>
    </source>
</evidence>
<dbReference type="Pfam" id="PF00176">
    <property type="entry name" value="SNF2-rel_dom"/>
    <property type="match status" value="1"/>
</dbReference>
<evidence type="ECO:0000313" key="6">
    <source>
        <dbReference type="Proteomes" id="UP000240904"/>
    </source>
</evidence>
<dbReference type="RefSeq" id="WP_107282364.1">
    <property type="nucleotide sequence ID" value="NZ_PYMC01000003.1"/>
</dbReference>
<dbReference type="GO" id="GO:0004386">
    <property type="term" value="F:helicase activity"/>
    <property type="evidence" value="ECO:0007669"/>
    <property type="project" value="UniProtKB-KW"/>
</dbReference>
<evidence type="ECO:0000259" key="3">
    <source>
        <dbReference type="PROSITE" id="PS51192"/>
    </source>
</evidence>